<dbReference type="GO" id="GO:0051015">
    <property type="term" value="F:actin filament binding"/>
    <property type="evidence" value="ECO:0007669"/>
    <property type="project" value="InterPro"/>
</dbReference>
<dbReference type="Gene3D" id="1.10.418.10">
    <property type="entry name" value="Calponin-like domain"/>
    <property type="match status" value="2"/>
</dbReference>
<evidence type="ECO:0000256" key="2">
    <source>
        <dbReference type="ARBA" id="ARBA00022737"/>
    </source>
</evidence>
<dbReference type="Proteomes" id="UP000267606">
    <property type="component" value="Unassembled WGS sequence"/>
</dbReference>
<evidence type="ECO:0000256" key="3">
    <source>
        <dbReference type="ARBA" id="ARBA00022837"/>
    </source>
</evidence>
<dbReference type="GO" id="GO:0051017">
    <property type="term" value="P:actin filament bundle assembly"/>
    <property type="evidence" value="ECO:0007669"/>
    <property type="project" value="InterPro"/>
</dbReference>
<protein>
    <submittedName>
        <fullName evidence="8">Calponin-homology (CH) domain-containing protein</fullName>
    </submittedName>
</protein>
<dbReference type="SMART" id="SM00033">
    <property type="entry name" value="CH"/>
    <property type="match status" value="2"/>
</dbReference>
<dbReference type="InterPro" id="IPR001715">
    <property type="entry name" value="CH_dom"/>
</dbReference>
<evidence type="ECO:0000259" key="5">
    <source>
        <dbReference type="PROSITE" id="PS50021"/>
    </source>
</evidence>
<dbReference type="STRING" id="387005.A0A183I645"/>
<dbReference type="CDD" id="cd21301">
    <property type="entry name" value="CH_PLS_rpt4"/>
    <property type="match status" value="1"/>
</dbReference>
<dbReference type="InterPro" id="IPR036872">
    <property type="entry name" value="CH_dom_sf"/>
</dbReference>
<dbReference type="CDD" id="cd21298">
    <property type="entry name" value="CH_PLS_rpt3"/>
    <property type="match status" value="1"/>
</dbReference>
<name>A0A183I645_9BILA</name>
<dbReference type="GO" id="GO:0051639">
    <property type="term" value="P:actin filament network formation"/>
    <property type="evidence" value="ECO:0007669"/>
    <property type="project" value="TreeGrafter"/>
</dbReference>
<dbReference type="GO" id="GO:0032432">
    <property type="term" value="C:actin filament bundle"/>
    <property type="evidence" value="ECO:0007669"/>
    <property type="project" value="TreeGrafter"/>
</dbReference>
<evidence type="ECO:0000256" key="1">
    <source>
        <dbReference type="ARBA" id="ARBA00022723"/>
    </source>
</evidence>
<accession>A0A183I645</accession>
<keyword evidence="3" id="KW-0106">Calcium</keyword>
<dbReference type="GO" id="GO:0046872">
    <property type="term" value="F:metal ion binding"/>
    <property type="evidence" value="ECO:0007669"/>
    <property type="project" value="UniProtKB-KW"/>
</dbReference>
<sequence>MPNTENSYGKERTLVSLLSVLQEIDAAADETREEKTYRNWMNSMGVDPHVNWLYSDLCSGVIIFQLYDIIRPGIVNWKRVVKKFSKLKGMMDQIQNCNYAIELGKQLRFSLVGIQGKDIYDGNQTLTLALVWQLMRAYTLTVLAQCTQSGDSLATDKEIIAWVNEKVRFMNNLHHDLTCYDVSFLKCVNGIDDRLPHLQLASSGRKRFIKSFQDQTISDACVVLDLIESIKPGTISYSLVKTGTAENNLENAKYAITSGRKIGAKIYALPEDIVEVKPRMVMTVFACLMARDYMPNVKEISSPVEPLENHG</sequence>
<keyword evidence="7" id="KW-1185">Reference proteome</keyword>
<dbReference type="InterPro" id="IPR039959">
    <property type="entry name" value="Fimbrin/Plastin"/>
</dbReference>
<evidence type="ECO:0000313" key="8">
    <source>
        <dbReference type="WBParaSite" id="OFLC_0001521801-mRNA-1"/>
    </source>
</evidence>
<keyword evidence="4" id="KW-0009">Actin-binding</keyword>
<dbReference type="WBParaSite" id="OFLC_0001521801-mRNA-1">
    <property type="protein sequence ID" value="OFLC_0001521801-mRNA-1"/>
    <property type="gene ID" value="OFLC_0001521801"/>
</dbReference>
<dbReference type="AlphaFoldDB" id="A0A183I645"/>
<dbReference type="PANTHER" id="PTHR19961:SF18">
    <property type="entry name" value="FI19014P1"/>
    <property type="match status" value="1"/>
</dbReference>
<dbReference type="PROSITE" id="PS50021">
    <property type="entry name" value="CH"/>
    <property type="match status" value="2"/>
</dbReference>
<organism evidence="8">
    <name type="scientific">Onchocerca flexuosa</name>
    <dbReference type="NCBI Taxonomy" id="387005"/>
    <lineage>
        <taxon>Eukaryota</taxon>
        <taxon>Metazoa</taxon>
        <taxon>Ecdysozoa</taxon>
        <taxon>Nematoda</taxon>
        <taxon>Chromadorea</taxon>
        <taxon>Rhabditida</taxon>
        <taxon>Spirurina</taxon>
        <taxon>Spiruromorpha</taxon>
        <taxon>Filarioidea</taxon>
        <taxon>Onchocercidae</taxon>
        <taxon>Onchocerca</taxon>
    </lineage>
</organism>
<keyword evidence="1" id="KW-0479">Metal-binding</keyword>
<proteinExistence type="predicted"/>
<dbReference type="FunFam" id="1.10.418.10:FF:000066">
    <property type="entry name" value="plastin-1 isoform X2"/>
    <property type="match status" value="1"/>
</dbReference>
<dbReference type="InterPro" id="IPR001589">
    <property type="entry name" value="Actinin_actin-bd_CS"/>
</dbReference>
<dbReference type="EMBL" id="UZAJ01041763">
    <property type="protein sequence ID" value="VDP20845.1"/>
    <property type="molecule type" value="Genomic_DNA"/>
</dbReference>
<dbReference type="FunFam" id="1.10.418.10:FF:000010">
    <property type="entry name" value="Plastin-3 isoform 1"/>
    <property type="match status" value="1"/>
</dbReference>
<dbReference type="PROSITE" id="PS00019">
    <property type="entry name" value="ACTININ_1"/>
    <property type="match status" value="1"/>
</dbReference>
<evidence type="ECO:0000313" key="7">
    <source>
        <dbReference type="Proteomes" id="UP000267606"/>
    </source>
</evidence>
<dbReference type="GO" id="GO:0005737">
    <property type="term" value="C:cytoplasm"/>
    <property type="evidence" value="ECO:0007669"/>
    <property type="project" value="TreeGrafter"/>
</dbReference>
<evidence type="ECO:0000313" key="6">
    <source>
        <dbReference type="EMBL" id="VDP20845.1"/>
    </source>
</evidence>
<dbReference type="GO" id="GO:0005884">
    <property type="term" value="C:actin filament"/>
    <property type="evidence" value="ECO:0007669"/>
    <property type="project" value="TreeGrafter"/>
</dbReference>
<dbReference type="Pfam" id="PF00307">
    <property type="entry name" value="CH"/>
    <property type="match status" value="2"/>
</dbReference>
<evidence type="ECO:0000256" key="4">
    <source>
        <dbReference type="ARBA" id="ARBA00023203"/>
    </source>
</evidence>
<gene>
    <name evidence="6" type="ORF">OFLC_LOCUS15207</name>
</gene>
<reference evidence="6 7" key="2">
    <citation type="submission" date="2018-11" db="EMBL/GenBank/DDBJ databases">
        <authorList>
            <consortium name="Pathogen Informatics"/>
        </authorList>
    </citation>
    <scope>NUCLEOTIDE SEQUENCE [LARGE SCALE GENOMIC DNA]</scope>
</reference>
<dbReference type="SUPFAM" id="SSF47576">
    <property type="entry name" value="Calponin-homology domain, CH-domain"/>
    <property type="match status" value="1"/>
</dbReference>
<feature type="domain" description="Calponin-homology (CH)" evidence="5">
    <location>
        <begin position="178"/>
        <end position="293"/>
    </location>
</feature>
<dbReference type="PANTHER" id="PTHR19961">
    <property type="entry name" value="FIMBRIN/PLASTIN"/>
    <property type="match status" value="1"/>
</dbReference>
<reference evidence="8" key="1">
    <citation type="submission" date="2016-06" db="UniProtKB">
        <authorList>
            <consortium name="WormBaseParasite"/>
        </authorList>
    </citation>
    <scope>IDENTIFICATION</scope>
</reference>
<feature type="domain" description="Calponin-homology (CH)" evidence="5">
    <location>
        <begin position="31"/>
        <end position="139"/>
    </location>
</feature>
<keyword evidence="2" id="KW-0677">Repeat</keyword>